<dbReference type="Gene3D" id="1.10.1740.10">
    <property type="match status" value="1"/>
</dbReference>
<evidence type="ECO:0000256" key="5">
    <source>
        <dbReference type="ARBA" id="ARBA00023163"/>
    </source>
</evidence>
<comment type="subcellular location">
    <subcellularLocation>
        <location evidence="6">Cytoplasm</location>
    </subcellularLocation>
</comment>
<comment type="caution">
    <text evidence="7">The sequence shown here is derived from an EMBL/GenBank/DDBJ whole genome shotgun (WGS) entry which is preliminary data.</text>
</comment>
<dbReference type="RefSeq" id="WP_165916295.1">
    <property type="nucleotide sequence ID" value="NZ_SLWV01000008.1"/>
</dbReference>
<evidence type="ECO:0000256" key="3">
    <source>
        <dbReference type="ARBA" id="ARBA00023082"/>
    </source>
</evidence>
<dbReference type="GO" id="GO:0003677">
    <property type="term" value="F:DNA binding"/>
    <property type="evidence" value="ECO:0007669"/>
    <property type="project" value="UniProtKB-UniRule"/>
</dbReference>
<evidence type="ECO:0000256" key="2">
    <source>
        <dbReference type="ARBA" id="ARBA00023015"/>
    </source>
</evidence>
<reference evidence="7 8" key="1">
    <citation type="submission" date="2019-03" db="EMBL/GenBank/DDBJ databases">
        <title>Genomic Encyclopedia of Type Strains, Phase IV (KMG-IV): sequencing the most valuable type-strain genomes for metagenomic binning, comparative biology and taxonomic classification.</title>
        <authorList>
            <person name="Goeker M."/>
        </authorList>
    </citation>
    <scope>NUCLEOTIDE SEQUENCE [LARGE SCALE GENOMIC DNA]</scope>
    <source>
        <strain evidence="7 8">DSM 102940</strain>
    </source>
</reference>
<dbReference type="GO" id="GO:0016987">
    <property type="term" value="F:sigma factor activity"/>
    <property type="evidence" value="ECO:0007669"/>
    <property type="project" value="UniProtKB-UniRule"/>
</dbReference>
<name>A0A4R2L1H6_9FIRM</name>
<feature type="DNA-binding region" description="H-T-H motif" evidence="6">
    <location>
        <begin position="194"/>
        <end position="213"/>
    </location>
</feature>
<keyword evidence="1 6" id="KW-0963">Cytoplasm</keyword>
<evidence type="ECO:0000256" key="1">
    <source>
        <dbReference type="ARBA" id="ARBA00022490"/>
    </source>
</evidence>
<dbReference type="InterPro" id="IPR014244">
    <property type="entry name" value="RNA_pol_sigma-I"/>
</dbReference>
<comment type="activity regulation">
    <text evidence="6">Negatively regulated by the anti-sigma-I factor RsgI.</text>
</comment>
<evidence type="ECO:0000256" key="6">
    <source>
        <dbReference type="HAMAP-Rule" id="MF_02064"/>
    </source>
</evidence>
<keyword evidence="6" id="KW-0346">Stress response</keyword>
<dbReference type="EMBL" id="SLWV01000008">
    <property type="protein sequence ID" value="TCO76408.1"/>
    <property type="molecule type" value="Genomic_DNA"/>
</dbReference>
<dbReference type="SUPFAM" id="SSF88946">
    <property type="entry name" value="Sigma2 domain of RNA polymerase sigma factors"/>
    <property type="match status" value="1"/>
</dbReference>
<evidence type="ECO:0000313" key="8">
    <source>
        <dbReference type="Proteomes" id="UP000294919"/>
    </source>
</evidence>
<keyword evidence="4 6" id="KW-0238">DNA-binding</keyword>
<dbReference type="NCBIfam" id="TIGR02895">
    <property type="entry name" value="spore_sigI"/>
    <property type="match status" value="1"/>
</dbReference>
<comment type="similarity">
    <text evidence="6">Belongs to the sigma-70 factor family. SigI subfamily.</text>
</comment>
<dbReference type="GO" id="GO:0005737">
    <property type="term" value="C:cytoplasm"/>
    <property type="evidence" value="ECO:0007669"/>
    <property type="project" value="UniProtKB-SubCell"/>
</dbReference>
<sequence length="244" mass="28259">MARLLNFFQINSLTAKIEKIKKGDTAEREKMIEDYIPFIIKTVSDKLNKYIESENSEEFSVGIEAFNEVIDKYEASRGSFIGFAEIVIKNRVTDYLRKNSKHRKNIPISQFEEDENGKLQKHFAVEDFTESFAMKTEIQELEDVLKDFKITFYDLVQEAPKHMDTRANGIRIAKYISESKELKEELFRKKSLPSKKLINALDSTAKILKRSRKFIIATVIILDRDLEKLRNYIESTKGGAEGGL</sequence>
<keyword evidence="2 6" id="KW-0805">Transcription regulation</keyword>
<comment type="subunit">
    <text evidence="6">Interacts with RsgI.</text>
</comment>
<evidence type="ECO:0000256" key="4">
    <source>
        <dbReference type="ARBA" id="ARBA00023125"/>
    </source>
</evidence>
<evidence type="ECO:0000313" key="7">
    <source>
        <dbReference type="EMBL" id="TCO76408.1"/>
    </source>
</evidence>
<dbReference type="Proteomes" id="UP000294919">
    <property type="component" value="Unassembled WGS sequence"/>
</dbReference>
<dbReference type="GO" id="GO:0006352">
    <property type="term" value="P:DNA-templated transcription initiation"/>
    <property type="evidence" value="ECO:0007669"/>
    <property type="project" value="UniProtKB-UniRule"/>
</dbReference>
<accession>A0A4R2L1H6</accession>
<dbReference type="PIRSF" id="PIRSF038953">
    <property type="entry name" value="SigI"/>
    <property type="match status" value="1"/>
</dbReference>
<gene>
    <name evidence="6" type="primary">sigI</name>
    <name evidence="7" type="ORF">EV214_1089</name>
</gene>
<keyword evidence="8" id="KW-1185">Reference proteome</keyword>
<dbReference type="AlphaFoldDB" id="A0A4R2L1H6"/>
<organism evidence="7 8">
    <name type="scientific">Marinisporobacter balticus</name>
    <dbReference type="NCBI Taxonomy" id="2018667"/>
    <lineage>
        <taxon>Bacteria</taxon>
        <taxon>Bacillati</taxon>
        <taxon>Bacillota</taxon>
        <taxon>Clostridia</taxon>
        <taxon>Peptostreptococcales</taxon>
        <taxon>Thermotaleaceae</taxon>
        <taxon>Marinisporobacter</taxon>
    </lineage>
</organism>
<proteinExistence type="inferred from homology"/>
<protein>
    <recommendedName>
        <fullName evidence="6">RNA polymerase sigma factor SigI</fullName>
    </recommendedName>
</protein>
<feature type="short sequence motif" description="Polymerase core binding" evidence="6">
    <location>
        <begin position="57"/>
        <end position="70"/>
    </location>
</feature>
<keyword evidence="5 6" id="KW-0804">Transcription</keyword>
<keyword evidence="3 6" id="KW-0731">Sigma factor</keyword>
<comment type="function">
    <text evidence="6">Sigma factors are initiation factors that promote the attachment of RNA polymerase to specific initiation sites and are then released.</text>
</comment>
<dbReference type="InterPro" id="IPR013325">
    <property type="entry name" value="RNA_pol_sigma_r2"/>
</dbReference>
<dbReference type="HAMAP" id="MF_02064">
    <property type="entry name" value="Sigma70_SigI"/>
    <property type="match status" value="1"/>
</dbReference>